<name>A0A2A9E7I8_9MICO</name>
<dbReference type="AlphaFoldDB" id="A0A2A9E7I8"/>
<protein>
    <recommendedName>
        <fullName evidence="3">SUKH superfamily protein</fullName>
    </recommendedName>
</protein>
<comment type="caution">
    <text evidence="1">The sequence shown here is derived from an EMBL/GenBank/DDBJ whole genome shotgun (WGS) entry which is preliminary data.</text>
</comment>
<evidence type="ECO:0008006" key="3">
    <source>
        <dbReference type="Google" id="ProtNLM"/>
    </source>
</evidence>
<evidence type="ECO:0000313" key="2">
    <source>
        <dbReference type="Proteomes" id="UP000225548"/>
    </source>
</evidence>
<reference evidence="1 2" key="1">
    <citation type="submission" date="2017-10" db="EMBL/GenBank/DDBJ databases">
        <title>Sequencing the genomes of 1000 actinobacteria strains.</title>
        <authorList>
            <person name="Klenk H.-P."/>
        </authorList>
    </citation>
    <scope>NUCLEOTIDE SEQUENCE [LARGE SCALE GENOMIC DNA]</scope>
    <source>
        <strain evidence="1 2">DSM 18966</strain>
    </source>
</reference>
<gene>
    <name evidence="1" type="ORF">ATL42_2751</name>
</gene>
<dbReference type="EMBL" id="PDJG01000001">
    <property type="protein sequence ID" value="PFG34824.1"/>
    <property type="molecule type" value="Genomic_DNA"/>
</dbReference>
<dbReference type="Proteomes" id="UP000225548">
    <property type="component" value="Unassembled WGS sequence"/>
</dbReference>
<keyword evidence="2" id="KW-1185">Reference proteome</keyword>
<proteinExistence type="predicted"/>
<evidence type="ECO:0000313" key="1">
    <source>
        <dbReference type="EMBL" id="PFG34824.1"/>
    </source>
</evidence>
<accession>A0A2A9E7I8</accession>
<organism evidence="1 2">
    <name type="scientific">Sanguibacter antarcticus</name>
    <dbReference type="NCBI Taxonomy" id="372484"/>
    <lineage>
        <taxon>Bacteria</taxon>
        <taxon>Bacillati</taxon>
        <taxon>Actinomycetota</taxon>
        <taxon>Actinomycetes</taxon>
        <taxon>Micrococcales</taxon>
        <taxon>Sanguibacteraceae</taxon>
        <taxon>Sanguibacter</taxon>
    </lineage>
</organism>
<sequence length="262" mass="27928">MLRRPGPLASVERMFEDVYRVDQLASAVEESAVEALDDLLGGRTPAGYKEFVTELGDGVCSGYVRVYPPARVLAEYESVQDRVQECFFWDDGSSVATRDDLVTAVIVADTLGGDEVFVHPDTDRILVLPREESGIYAFPNDLRTVLGWLLTSGTLTPALPQPPTFETAGRQSHRGFAGAPGLTQDAVAEAVAALAGGARRDDVADGDEVYIQQFLPVVGGYVFVSGEGEDLFATFSMVTSASTADVEAVTEALLGAGLVRST</sequence>